<evidence type="ECO:0000256" key="2">
    <source>
        <dbReference type="ARBA" id="ARBA00007005"/>
    </source>
</evidence>
<dbReference type="InterPro" id="IPR050136">
    <property type="entry name" value="FA_oxidation_alpha_subunit"/>
</dbReference>
<evidence type="ECO:0000256" key="9">
    <source>
        <dbReference type="ARBA" id="ARBA00023268"/>
    </source>
</evidence>
<dbReference type="STRING" id="407821.A0A087TW87"/>
<keyword evidence="12" id="KW-1185">Reference proteome</keyword>
<dbReference type="OrthoDB" id="10004768at2759"/>
<dbReference type="EC" id="4.2.1.17" evidence="4"/>
<dbReference type="GO" id="GO:0016509">
    <property type="term" value="F:long-chain (3S)-3-hydroxyacyl-CoA dehydrogenase (NAD+) activity"/>
    <property type="evidence" value="ECO:0007669"/>
    <property type="project" value="TreeGrafter"/>
</dbReference>
<organism evidence="11 12">
    <name type="scientific">Stegodyphus mimosarum</name>
    <name type="common">African social velvet spider</name>
    <dbReference type="NCBI Taxonomy" id="407821"/>
    <lineage>
        <taxon>Eukaryota</taxon>
        <taxon>Metazoa</taxon>
        <taxon>Ecdysozoa</taxon>
        <taxon>Arthropoda</taxon>
        <taxon>Chelicerata</taxon>
        <taxon>Arachnida</taxon>
        <taxon>Araneae</taxon>
        <taxon>Araneomorphae</taxon>
        <taxon>Entelegynae</taxon>
        <taxon>Eresoidea</taxon>
        <taxon>Eresidae</taxon>
        <taxon>Stegodyphus</taxon>
    </lineage>
</organism>
<keyword evidence="5" id="KW-0276">Fatty acid metabolism</keyword>
<dbReference type="GO" id="GO:0004300">
    <property type="term" value="F:enoyl-CoA hydratase activity"/>
    <property type="evidence" value="ECO:0007669"/>
    <property type="project" value="UniProtKB-EC"/>
</dbReference>
<sequence length="404" mass="43488">MGLTGMLRVFNKMKLNFSMYSRACLHVKHEVKNGVAVVKFDSPNSKVNTLSREVTAEVQQVMKTVWSDPSVTSIVLISGKQGCFIAGADIGMLQACKSKEEITSLSKQGKELLLEIENSKKPVVAAIMGTCLGGGLEVALAAHYRIAVKDKKTVLGLPEVLLGLLPGAGGTQRLPRLISLPNALDMMLTGKTLKADRAKKMGLVDLVVEPLGPGLKAPGDRTLEYLEEVAVKIASDLAAKKMKIDRSVSLMDRLLKMALSVGFVREQIFKKARQQVMKQTNGLYPAPLKILDVVRTGIEKGLVAGYAAESDGFGTLGMTTHSNALIGLYHGQTLCKKNRFGDPTQKIKTIAVLGAGLMGAGIAQVSVDKMFDVILKDVSPESLAKGQNQIYKGLDTAVKRKRIT</sequence>
<dbReference type="AlphaFoldDB" id="A0A087TW87"/>
<gene>
    <name evidence="11" type="ORF">X975_21522</name>
</gene>
<dbReference type="PANTHER" id="PTHR43612:SF3">
    <property type="entry name" value="TRIFUNCTIONAL ENZYME SUBUNIT ALPHA, MITOCHONDRIAL"/>
    <property type="match status" value="1"/>
</dbReference>
<dbReference type="Proteomes" id="UP000054359">
    <property type="component" value="Unassembled WGS sequence"/>
</dbReference>
<comment type="similarity">
    <text evidence="2">In the central section; belongs to the 3-hydroxyacyl-CoA dehydrogenase family.</text>
</comment>
<dbReference type="InterPro" id="IPR036291">
    <property type="entry name" value="NAD(P)-bd_dom_sf"/>
</dbReference>
<dbReference type="Gene3D" id="3.90.226.10">
    <property type="entry name" value="2-enoyl-CoA Hydratase, Chain A, domain 1"/>
    <property type="match status" value="1"/>
</dbReference>
<dbReference type="Gene3D" id="3.40.50.720">
    <property type="entry name" value="NAD(P)-binding Rossmann-like Domain"/>
    <property type="match status" value="1"/>
</dbReference>
<dbReference type="GO" id="GO:0006635">
    <property type="term" value="P:fatty acid beta-oxidation"/>
    <property type="evidence" value="ECO:0007669"/>
    <property type="project" value="TreeGrafter"/>
</dbReference>
<evidence type="ECO:0000313" key="11">
    <source>
        <dbReference type="EMBL" id="KFM69376.1"/>
    </source>
</evidence>
<feature type="domain" description="3-hydroxyacyl-CoA dehydrogenase NAD binding" evidence="10">
    <location>
        <begin position="349"/>
        <end position="404"/>
    </location>
</feature>
<dbReference type="CDD" id="cd06558">
    <property type="entry name" value="crotonase-like"/>
    <property type="match status" value="1"/>
</dbReference>
<evidence type="ECO:0000256" key="3">
    <source>
        <dbReference type="ARBA" id="ARBA00008750"/>
    </source>
</evidence>
<evidence type="ECO:0000259" key="10">
    <source>
        <dbReference type="Pfam" id="PF02737"/>
    </source>
</evidence>
<reference evidence="11 12" key="1">
    <citation type="submission" date="2013-11" db="EMBL/GenBank/DDBJ databases">
        <title>Genome sequencing of Stegodyphus mimosarum.</title>
        <authorList>
            <person name="Bechsgaard J."/>
        </authorList>
    </citation>
    <scope>NUCLEOTIDE SEQUENCE [LARGE SCALE GENOMIC DNA]</scope>
</reference>
<keyword evidence="7" id="KW-0443">Lipid metabolism</keyword>
<dbReference type="Pfam" id="PF00378">
    <property type="entry name" value="ECH_1"/>
    <property type="match status" value="1"/>
</dbReference>
<keyword evidence="6" id="KW-0520">NAD</keyword>
<accession>A0A087TW87</accession>
<dbReference type="GO" id="GO:0070403">
    <property type="term" value="F:NAD+ binding"/>
    <property type="evidence" value="ECO:0007669"/>
    <property type="project" value="InterPro"/>
</dbReference>
<evidence type="ECO:0000313" key="12">
    <source>
        <dbReference type="Proteomes" id="UP000054359"/>
    </source>
</evidence>
<dbReference type="SUPFAM" id="SSF52096">
    <property type="entry name" value="ClpP/crotonase"/>
    <property type="match status" value="1"/>
</dbReference>
<dbReference type="PANTHER" id="PTHR43612">
    <property type="entry name" value="TRIFUNCTIONAL ENZYME SUBUNIT ALPHA"/>
    <property type="match status" value="1"/>
</dbReference>
<keyword evidence="8" id="KW-0456">Lyase</keyword>
<evidence type="ECO:0000256" key="6">
    <source>
        <dbReference type="ARBA" id="ARBA00023027"/>
    </source>
</evidence>
<dbReference type="OMA" id="FRECMAF"/>
<dbReference type="InterPro" id="IPR029045">
    <property type="entry name" value="ClpP/crotonase-like_dom_sf"/>
</dbReference>
<proteinExistence type="inferred from homology"/>
<comment type="similarity">
    <text evidence="3">In the N-terminal section; belongs to the enoyl-CoA hydratase/isomerase family.</text>
</comment>
<comment type="pathway">
    <text evidence="1">Lipid metabolism; fatty acid beta-oxidation.</text>
</comment>
<evidence type="ECO:0000256" key="8">
    <source>
        <dbReference type="ARBA" id="ARBA00023239"/>
    </source>
</evidence>
<evidence type="ECO:0000256" key="7">
    <source>
        <dbReference type="ARBA" id="ARBA00023098"/>
    </source>
</evidence>
<dbReference type="SUPFAM" id="SSF51735">
    <property type="entry name" value="NAD(P)-binding Rossmann-fold domains"/>
    <property type="match status" value="1"/>
</dbReference>
<name>A0A087TW87_STEMI</name>
<evidence type="ECO:0000256" key="1">
    <source>
        <dbReference type="ARBA" id="ARBA00005005"/>
    </source>
</evidence>
<feature type="non-terminal residue" evidence="11">
    <location>
        <position position="404"/>
    </location>
</feature>
<keyword evidence="9" id="KW-0511">Multifunctional enzyme</keyword>
<evidence type="ECO:0000256" key="4">
    <source>
        <dbReference type="ARBA" id="ARBA00012076"/>
    </source>
</evidence>
<dbReference type="InterPro" id="IPR001753">
    <property type="entry name" value="Enoyl-CoA_hydra/iso"/>
</dbReference>
<dbReference type="FunFam" id="3.90.226.10:FF:000011">
    <property type="entry name" value="Fatty acid oxidation complex subunit alpha"/>
    <property type="match status" value="1"/>
</dbReference>
<protein>
    <recommendedName>
        <fullName evidence="4">enoyl-CoA hydratase</fullName>
        <ecNumber evidence="4">4.2.1.17</ecNumber>
    </recommendedName>
</protein>
<dbReference type="InterPro" id="IPR006176">
    <property type="entry name" value="3-OHacyl-CoA_DH_NAD-bd"/>
</dbReference>
<dbReference type="GO" id="GO:0016507">
    <property type="term" value="C:mitochondrial fatty acid beta-oxidation multienzyme complex"/>
    <property type="evidence" value="ECO:0007669"/>
    <property type="project" value="TreeGrafter"/>
</dbReference>
<dbReference type="EMBL" id="KK117032">
    <property type="protein sequence ID" value="KFM69376.1"/>
    <property type="molecule type" value="Genomic_DNA"/>
</dbReference>
<dbReference type="Pfam" id="PF02737">
    <property type="entry name" value="3HCDH_N"/>
    <property type="match status" value="1"/>
</dbReference>
<evidence type="ECO:0000256" key="5">
    <source>
        <dbReference type="ARBA" id="ARBA00022832"/>
    </source>
</evidence>